<keyword evidence="3" id="KW-1185">Reference proteome</keyword>
<dbReference type="EMBL" id="KQ976535">
    <property type="protein sequence ID" value="KYM81450.1"/>
    <property type="molecule type" value="Genomic_DNA"/>
</dbReference>
<accession>A0A151I3E0</accession>
<protein>
    <submittedName>
        <fullName evidence="2">Uncharacterized protein</fullName>
    </submittedName>
</protein>
<feature type="region of interest" description="Disordered" evidence="1">
    <location>
        <begin position="80"/>
        <end position="108"/>
    </location>
</feature>
<feature type="non-terminal residue" evidence="2">
    <location>
        <position position="1"/>
    </location>
</feature>
<dbReference type="Proteomes" id="UP000078540">
    <property type="component" value="Unassembled WGS sequence"/>
</dbReference>
<name>A0A151I3E0_9HYME</name>
<reference evidence="2 3" key="1">
    <citation type="submission" date="2015-09" db="EMBL/GenBank/DDBJ databases">
        <title>Atta colombica WGS genome.</title>
        <authorList>
            <person name="Nygaard S."/>
            <person name="Hu H."/>
            <person name="Boomsma J."/>
            <person name="Zhang G."/>
        </authorList>
    </citation>
    <scope>NUCLEOTIDE SEQUENCE [LARGE SCALE GENOMIC DNA]</scope>
    <source>
        <strain evidence="2">Treedump-2</strain>
        <tissue evidence="2">Whole body</tissue>
    </source>
</reference>
<sequence length="253" mass="28768">IFTCPMPWNFLTKSEKHHGLQWEDRMIPHSMVKDWLIYSSDDLTIEILDTDYEYIDSLCNLDIINIVRIKLPFSGPSPPYYIEGRKQTPKKTSTSQGSADLRDRDHTREQDSLNDLANFHMRVFFPEIQEGSPNQNDLCASARPINPDHDTAGLHPPYDRLCFHKGTETSIKKGMNIVREQETTSLTPASPPSSLRRDCRLRHESAVPLLSPRREAFALISHWSRVHAMHILAGVLAVAGSVLPANRFPGRES</sequence>
<evidence type="ECO:0000256" key="1">
    <source>
        <dbReference type="SAM" id="MobiDB-lite"/>
    </source>
</evidence>
<evidence type="ECO:0000313" key="2">
    <source>
        <dbReference type="EMBL" id="KYM81450.1"/>
    </source>
</evidence>
<organism evidence="2 3">
    <name type="scientific">Atta colombica</name>
    <dbReference type="NCBI Taxonomy" id="520822"/>
    <lineage>
        <taxon>Eukaryota</taxon>
        <taxon>Metazoa</taxon>
        <taxon>Ecdysozoa</taxon>
        <taxon>Arthropoda</taxon>
        <taxon>Hexapoda</taxon>
        <taxon>Insecta</taxon>
        <taxon>Pterygota</taxon>
        <taxon>Neoptera</taxon>
        <taxon>Endopterygota</taxon>
        <taxon>Hymenoptera</taxon>
        <taxon>Apocrita</taxon>
        <taxon>Aculeata</taxon>
        <taxon>Formicoidea</taxon>
        <taxon>Formicidae</taxon>
        <taxon>Myrmicinae</taxon>
        <taxon>Atta</taxon>
    </lineage>
</organism>
<dbReference type="STRING" id="520822.A0A151I3E0"/>
<evidence type="ECO:0000313" key="3">
    <source>
        <dbReference type="Proteomes" id="UP000078540"/>
    </source>
</evidence>
<dbReference type="AlphaFoldDB" id="A0A151I3E0"/>
<proteinExistence type="predicted"/>
<gene>
    <name evidence="2" type="ORF">ALC53_08075</name>
</gene>